<evidence type="ECO:0000256" key="4">
    <source>
        <dbReference type="ARBA" id="ARBA00023163"/>
    </source>
</evidence>
<organism evidence="7 8">
    <name type="scientific">Paractinoplanes globisporus</name>
    <dbReference type="NCBI Taxonomy" id="113565"/>
    <lineage>
        <taxon>Bacteria</taxon>
        <taxon>Bacillati</taxon>
        <taxon>Actinomycetota</taxon>
        <taxon>Actinomycetes</taxon>
        <taxon>Micromonosporales</taxon>
        <taxon>Micromonosporaceae</taxon>
        <taxon>Paractinoplanes</taxon>
    </lineage>
</organism>
<dbReference type="SUPFAM" id="SSF48498">
    <property type="entry name" value="Tetracyclin repressor-like, C-terminal domain"/>
    <property type="match status" value="1"/>
</dbReference>
<dbReference type="Pfam" id="PF00440">
    <property type="entry name" value="TetR_N"/>
    <property type="match status" value="1"/>
</dbReference>
<comment type="caution">
    <text evidence="7">The sequence shown here is derived from an EMBL/GenBank/DDBJ whole genome shotgun (WGS) entry which is preliminary data.</text>
</comment>
<dbReference type="PRINTS" id="PR00455">
    <property type="entry name" value="HTHTETR"/>
</dbReference>
<keyword evidence="3 5" id="KW-0238">DNA-binding</keyword>
<keyword evidence="2" id="KW-0805">Transcription regulation</keyword>
<name>A0ABW6WES6_9ACTN</name>
<reference evidence="7 8" key="1">
    <citation type="submission" date="2024-10" db="EMBL/GenBank/DDBJ databases">
        <title>The Natural Products Discovery Center: Release of the First 8490 Sequenced Strains for Exploring Actinobacteria Biosynthetic Diversity.</title>
        <authorList>
            <person name="Kalkreuter E."/>
            <person name="Kautsar S.A."/>
            <person name="Yang D."/>
            <person name="Bader C.D."/>
            <person name="Teijaro C.N."/>
            <person name="Fluegel L."/>
            <person name="Davis C.M."/>
            <person name="Simpson J.R."/>
            <person name="Lauterbach L."/>
            <person name="Steele A.D."/>
            <person name="Gui C."/>
            <person name="Meng S."/>
            <person name="Li G."/>
            <person name="Viehrig K."/>
            <person name="Ye F."/>
            <person name="Su P."/>
            <person name="Kiefer A.F."/>
            <person name="Nichols A."/>
            <person name="Cepeda A.J."/>
            <person name="Yan W."/>
            <person name="Fan B."/>
            <person name="Jiang Y."/>
            <person name="Adhikari A."/>
            <person name="Zheng C.-J."/>
            <person name="Schuster L."/>
            <person name="Cowan T.M."/>
            <person name="Smanski M.J."/>
            <person name="Chevrette M.G."/>
            <person name="De Carvalho L.P.S."/>
            <person name="Shen B."/>
        </authorList>
    </citation>
    <scope>NUCLEOTIDE SEQUENCE [LARGE SCALE GENOMIC DNA]</scope>
    <source>
        <strain evidence="7 8">NPDC000087</strain>
    </source>
</reference>
<keyword evidence="1" id="KW-0678">Repressor</keyword>
<feature type="domain" description="HTH tetR-type" evidence="6">
    <location>
        <begin position="5"/>
        <end position="65"/>
    </location>
</feature>
<dbReference type="InterPro" id="IPR009057">
    <property type="entry name" value="Homeodomain-like_sf"/>
</dbReference>
<dbReference type="EMBL" id="JBIAZU010000003">
    <property type="protein sequence ID" value="MFF5291799.1"/>
    <property type="molecule type" value="Genomic_DNA"/>
</dbReference>
<evidence type="ECO:0000259" key="6">
    <source>
        <dbReference type="PROSITE" id="PS50977"/>
    </source>
</evidence>
<sequence length="240" mass="26330">MAGERLTKQAVAERALRLGDEEGLEAVTIRRLAQELGVTPMALYWHFKNKDELMVGIVDHALSTVRADRSATDPWPKQLRAMVEALIWAMREHPALADVMHNVAKEDGESFTRASNDALVLLTAGGFGVEEAYWVASHLLHSAIGLVAAQPDCPMNVPADQADEWRRQKRLKLESLPVDKYPLMVAFAASYARVPDIEHYYAFGLDLVMAGVEAMAPGSAHSTGPKLDQTIIASRSTVEA</sequence>
<dbReference type="Pfam" id="PF02909">
    <property type="entry name" value="TetR_C_1"/>
    <property type="match status" value="1"/>
</dbReference>
<dbReference type="Gene3D" id="1.10.357.10">
    <property type="entry name" value="Tetracycline Repressor, domain 2"/>
    <property type="match status" value="1"/>
</dbReference>
<feature type="DNA-binding region" description="H-T-H motif" evidence="5">
    <location>
        <begin position="28"/>
        <end position="47"/>
    </location>
</feature>
<dbReference type="SUPFAM" id="SSF46689">
    <property type="entry name" value="Homeodomain-like"/>
    <property type="match status" value="1"/>
</dbReference>
<dbReference type="InterPro" id="IPR003012">
    <property type="entry name" value="Tet_transcr_reg_TetR"/>
</dbReference>
<dbReference type="PRINTS" id="PR00400">
    <property type="entry name" value="TETREPRESSOR"/>
</dbReference>
<dbReference type="InterPro" id="IPR004111">
    <property type="entry name" value="Repressor_TetR_C"/>
</dbReference>
<evidence type="ECO:0000313" key="8">
    <source>
        <dbReference type="Proteomes" id="UP001602245"/>
    </source>
</evidence>
<keyword evidence="4" id="KW-0804">Transcription</keyword>
<accession>A0ABW6WES6</accession>
<dbReference type="PANTHER" id="PTHR30055">
    <property type="entry name" value="HTH-TYPE TRANSCRIPTIONAL REGULATOR RUTR"/>
    <property type="match status" value="1"/>
</dbReference>
<dbReference type="RefSeq" id="WP_245577228.1">
    <property type="nucleotide sequence ID" value="NZ_JBIAZU010000003.1"/>
</dbReference>
<keyword evidence="8" id="KW-1185">Reference proteome</keyword>
<evidence type="ECO:0000256" key="1">
    <source>
        <dbReference type="ARBA" id="ARBA00022491"/>
    </source>
</evidence>
<evidence type="ECO:0000313" key="7">
    <source>
        <dbReference type="EMBL" id="MFF5291799.1"/>
    </source>
</evidence>
<evidence type="ECO:0000256" key="3">
    <source>
        <dbReference type="ARBA" id="ARBA00023125"/>
    </source>
</evidence>
<dbReference type="PROSITE" id="PS50977">
    <property type="entry name" value="HTH_TETR_2"/>
    <property type="match status" value="1"/>
</dbReference>
<dbReference type="Proteomes" id="UP001602245">
    <property type="component" value="Unassembled WGS sequence"/>
</dbReference>
<dbReference type="InterPro" id="IPR001647">
    <property type="entry name" value="HTH_TetR"/>
</dbReference>
<gene>
    <name evidence="7" type="ORF">ACFY35_20350</name>
</gene>
<protein>
    <submittedName>
        <fullName evidence="7">TetR/AcrR family transcriptional regulator</fullName>
    </submittedName>
</protein>
<dbReference type="InterPro" id="IPR036271">
    <property type="entry name" value="Tet_transcr_reg_TetR-rel_C_sf"/>
</dbReference>
<dbReference type="InterPro" id="IPR050109">
    <property type="entry name" value="HTH-type_TetR-like_transc_reg"/>
</dbReference>
<dbReference type="PANTHER" id="PTHR30055:SF151">
    <property type="entry name" value="TRANSCRIPTIONAL REGULATORY PROTEIN"/>
    <property type="match status" value="1"/>
</dbReference>
<proteinExistence type="predicted"/>
<evidence type="ECO:0000256" key="2">
    <source>
        <dbReference type="ARBA" id="ARBA00023015"/>
    </source>
</evidence>
<evidence type="ECO:0000256" key="5">
    <source>
        <dbReference type="PROSITE-ProRule" id="PRU00335"/>
    </source>
</evidence>